<reference evidence="1 2" key="1">
    <citation type="journal article" date="2011" name="Genome Res.">
        <title>Phylogeny-wide analysis of social amoeba genomes highlights ancient origins for complex intercellular communication.</title>
        <authorList>
            <person name="Heidel A.J."/>
            <person name="Lawal H.M."/>
            <person name="Felder M."/>
            <person name="Schilde C."/>
            <person name="Helps N.R."/>
            <person name="Tunggal B."/>
            <person name="Rivero F."/>
            <person name="John U."/>
            <person name="Schleicher M."/>
            <person name="Eichinger L."/>
            <person name="Platzer M."/>
            <person name="Noegel A.A."/>
            <person name="Schaap P."/>
            <person name="Gloeckner G."/>
        </authorList>
    </citation>
    <scope>NUCLEOTIDE SEQUENCE [LARGE SCALE GENOMIC DNA]</scope>
    <source>
        <strain evidence="2">ATCC 26659 / Pp 5 / PN500</strain>
    </source>
</reference>
<dbReference type="PANTHER" id="PTHR46586:SF1">
    <property type="entry name" value="ANKYRIN REPEAT-CONTAINING PROTEIN"/>
    <property type="match status" value="1"/>
</dbReference>
<dbReference type="InParanoid" id="D3BSV1"/>
<evidence type="ECO:0008006" key="3">
    <source>
        <dbReference type="Google" id="ProtNLM"/>
    </source>
</evidence>
<dbReference type="SUPFAM" id="SSF48403">
    <property type="entry name" value="Ankyrin repeat"/>
    <property type="match status" value="1"/>
</dbReference>
<dbReference type="GeneID" id="31366540"/>
<dbReference type="InterPro" id="IPR052050">
    <property type="entry name" value="SecEffector_AnkRepeat"/>
</dbReference>
<dbReference type="Gene3D" id="1.25.40.20">
    <property type="entry name" value="Ankyrin repeat-containing domain"/>
    <property type="match status" value="1"/>
</dbReference>
<name>D3BSV1_HETP5</name>
<keyword evidence="2" id="KW-1185">Reference proteome</keyword>
<dbReference type="Pfam" id="PF13637">
    <property type="entry name" value="Ank_4"/>
    <property type="match status" value="2"/>
</dbReference>
<comment type="caution">
    <text evidence="1">The sequence shown here is derived from an EMBL/GenBank/DDBJ whole genome shotgun (WGS) entry which is preliminary data.</text>
</comment>
<accession>D3BSV1</accession>
<dbReference type="SUPFAM" id="SSF140860">
    <property type="entry name" value="Pseudo ankyrin repeat-like"/>
    <property type="match status" value="1"/>
</dbReference>
<dbReference type="AlphaFoldDB" id="D3BSV1"/>
<sequence>MEKILFLNIFNNIILRNKIFKLIRWIHKDVKGYVHFHKWSDVLGRPSLMIGNNYFQLFKDHFEMDEMKKKNNSKWYQSIFIPKHKVKASLASDKYFFASYIELSLKVGNFEMFKYLFEKTSMDVKHNNTIMQTAVEYGRIDEVKYLSNIVDDYTIDYNNVMCYSADASNMELFAWVLEKYEAQDKRDEVKNEVLAFHNTLWRSLVRVSQLGRIDMLQLLMERGHFFLTDKWIIKFIVTGALKGGQIDLLKWLISEKIDLHPIDIPNEESQYINLACAHGDLEILKLLESQNIRLGNTDAMDAAAAGGHLDILRYLHDNRSEMSCTVKAMDQAAGNGHLDVVIWLHENRSEGCSTNAMDSCKSLNVLKWLHENRSEGCTTRCMDNASRSKIEIVKWLHENRTEGCSKMAIYNAILNNNFEIVQFLHENKSAKCTSTDFQLFISWDRIKESLELIRYIYHNKITECDPKFIFQHVISKEKDDGFLIYLLDNRTDLFPNHDIRISKFIKFSQGYFNTSYCLF</sequence>
<dbReference type="EMBL" id="ADBJ01000054">
    <property type="protein sequence ID" value="EFA75566.1"/>
    <property type="molecule type" value="Genomic_DNA"/>
</dbReference>
<dbReference type="Proteomes" id="UP000001396">
    <property type="component" value="Unassembled WGS sequence"/>
</dbReference>
<dbReference type="FunCoup" id="D3BSV1">
    <property type="interactions" value="23"/>
</dbReference>
<proteinExistence type="predicted"/>
<dbReference type="InterPro" id="IPR036770">
    <property type="entry name" value="Ankyrin_rpt-contain_sf"/>
</dbReference>
<protein>
    <recommendedName>
        <fullName evidence="3">Ankyrin repeat protein</fullName>
    </recommendedName>
</protein>
<organism evidence="1 2">
    <name type="scientific">Heterostelium pallidum (strain ATCC 26659 / Pp 5 / PN500)</name>
    <name type="common">Cellular slime mold</name>
    <name type="synonym">Polysphondylium pallidum</name>
    <dbReference type="NCBI Taxonomy" id="670386"/>
    <lineage>
        <taxon>Eukaryota</taxon>
        <taxon>Amoebozoa</taxon>
        <taxon>Evosea</taxon>
        <taxon>Eumycetozoa</taxon>
        <taxon>Dictyostelia</taxon>
        <taxon>Acytosteliales</taxon>
        <taxon>Acytosteliaceae</taxon>
        <taxon>Heterostelium</taxon>
    </lineage>
</organism>
<dbReference type="RefSeq" id="XP_020427700.1">
    <property type="nucleotide sequence ID" value="XM_020581830.1"/>
</dbReference>
<dbReference type="InterPro" id="IPR002110">
    <property type="entry name" value="Ankyrin_rpt"/>
</dbReference>
<gene>
    <name evidence="1" type="ORF">PPL_11071</name>
</gene>
<evidence type="ECO:0000313" key="2">
    <source>
        <dbReference type="Proteomes" id="UP000001396"/>
    </source>
</evidence>
<dbReference type="PANTHER" id="PTHR46586">
    <property type="entry name" value="ANKYRIN REPEAT-CONTAINING PROTEIN"/>
    <property type="match status" value="1"/>
</dbReference>
<evidence type="ECO:0000313" key="1">
    <source>
        <dbReference type="EMBL" id="EFA75566.1"/>
    </source>
</evidence>